<dbReference type="PANTHER" id="PTHR43790:SF4">
    <property type="entry name" value="GUANOSINE IMPORT ATP-BINDING PROTEIN NUPO"/>
    <property type="match status" value="1"/>
</dbReference>
<dbReference type="InterPro" id="IPR017871">
    <property type="entry name" value="ABC_transporter-like_CS"/>
</dbReference>
<dbReference type="GO" id="GO:0005524">
    <property type="term" value="F:ATP binding"/>
    <property type="evidence" value="ECO:0007669"/>
    <property type="project" value="UniProtKB-KW"/>
</dbReference>
<dbReference type="Proteomes" id="UP000240653">
    <property type="component" value="Unassembled WGS sequence"/>
</dbReference>
<accession>A0A2P7S3Q6</accession>
<comment type="caution">
    <text evidence="5">The sequence shown here is derived from an EMBL/GenBank/DDBJ whole genome shotgun (WGS) entry which is preliminary data.</text>
</comment>
<comment type="similarity">
    <text evidence="1">Belongs to the ABC transporter superfamily.</text>
</comment>
<dbReference type="InterPro" id="IPR003439">
    <property type="entry name" value="ABC_transporter-like_ATP-bd"/>
</dbReference>
<name>A0A2P7S3Q6_9HYPH</name>
<keyword evidence="3 5" id="KW-0067">ATP-binding</keyword>
<dbReference type="PROSITE" id="PS00211">
    <property type="entry name" value="ABC_TRANSPORTER_1"/>
    <property type="match status" value="1"/>
</dbReference>
<reference evidence="5 6" key="1">
    <citation type="submission" date="2018-03" db="EMBL/GenBank/DDBJ databases">
        <title>The draft genome of Mesorhizobium soli JCM 19897.</title>
        <authorList>
            <person name="Li L."/>
            <person name="Liu L."/>
            <person name="Liang L."/>
            <person name="Wang T."/>
            <person name="Zhang X."/>
        </authorList>
    </citation>
    <scope>NUCLEOTIDE SEQUENCE [LARGE SCALE GENOMIC DNA]</scope>
    <source>
        <strain evidence="5 6">JCM 19897</strain>
    </source>
</reference>
<dbReference type="PROSITE" id="PS50893">
    <property type="entry name" value="ABC_TRANSPORTER_2"/>
    <property type="match status" value="2"/>
</dbReference>
<feature type="domain" description="ABC transporter" evidence="4">
    <location>
        <begin position="9"/>
        <end position="242"/>
    </location>
</feature>
<evidence type="ECO:0000256" key="1">
    <source>
        <dbReference type="ARBA" id="ARBA00005417"/>
    </source>
</evidence>
<dbReference type="SMART" id="SM00382">
    <property type="entry name" value="AAA"/>
    <property type="match status" value="1"/>
</dbReference>
<dbReference type="CDD" id="cd03215">
    <property type="entry name" value="ABC_Carb_Monos_II"/>
    <property type="match status" value="1"/>
</dbReference>
<keyword evidence="2" id="KW-0547">Nucleotide-binding</keyword>
<evidence type="ECO:0000259" key="4">
    <source>
        <dbReference type="PROSITE" id="PS50893"/>
    </source>
</evidence>
<feature type="domain" description="ABC transporter" evidence="4">
    <location>
        <begin position="278"/>
        <end position="520"/>
    </location>
</feature>
<evidence type="ECO:0000256" key="3">
    <source>
        <dbReference type="ARBA" id="ARBA00022840"/>
    </source>
</evidence>
<dbReference type="EMBL" id="PXYL01000015">
    <property type="protein sequence ID" value="PSJ57120.1"/>
    <property type="molecule type" value="Genomic_DNA"/>
</dbReference>
<protein>
    <submittedName>
        <fullName evidence="5">ABC transporter ATP-binding protein</fullName>
    </submittedName>
</protein>
<dbReference type="InterPro" id="IPR003593">
    <property type="entry name" value="AAA+_ATPase"/>
</dbReference>
<dbReference type="RefSeq" id="WP_106726375.1">
    <property type="nucleotide sequence ID" value="NZ_PXYL01000015.1"/>
</dbReference>
<evidence type="ECO:0000313" key="6">
    <source>
        <dbReference type="Proteomes" id="UP000240653"/>
    </source>
</evidence>
<dbReference type="GO" id="GO:0016887">
    <property type="term" value="F:ATP hydrolysis activity"/>
    <property type="evidence" value="ECO:0007669"/>
    <property type="project" value="InterPro"/>
</dbReference>
<dbReference type="InterPro" id="IPR027417">
    <property type="entry name" value="P-loop_NTPase"/>
</dbReference>
<evidence type="ECO:0000313" key="5">
    <source>
        <dbReference type="EMBL" id="PSJ57120.1"/>
    </source>
</evidence>
<organism evidence="5 6">
    <name type="scientific">Pseudaminobacter soli</name>
    <name type="common">ex Li et al. 2025</name>
    <dbReference type="NCBI Taxonomy" id="1295366"/>
    <lineage>
        <taxon>Bacteria</taxon>
        <taxon>Pseudomonadati</taxon>
        <taxon>Pseudomonadota</taxon>
        <taxon>Alphaproteobacteria</taxon>
        <taxon>Hyphomicrobiales</taxon>
        <taxon>Phyllobacteriaceae</taxon>
        <taxon>Pseudaminobacter</taxon>
    </lineage>
</organism>
<gene>
    <name evidence="5" type="ORF">C7I85_23095</name>
</gene>
<dbReference type="Pfam" id="PF00005">
    <property type="entry name" value="ABC_tran"/>
    <property type="match status" value="2"/>
</dbReference>
<dbReference type="OrthoDB" id="9805029at2"/>
<dbReference type="SUPFAM" id="SSF52540">
    <property type="entry name" value="P-loop containing nucleoside triphosphate hydrolases"/>
    <property type="match status" value="2"/>
</dbReference>
<proteinExistence type="inferred from homology"/>
<dbReference type="AlphaFoldDB" id="A0A2P7S3Q6"/>
<dbReference type="CDD" id="cd03216">
    <property type="entry name" value="ABC_Carb_Monos_I"/>
    <property type="match status" value="1"/>
</dbReference>
<dbReference type="PANTHER" id="PTHR43790">
    <property type="entry name" value="CARBOHYDRATE TRANSPORT ATP-BINDING PROTEIN MG119-RELATED"/>
    <property type="match status" value="1"/>
</dbReference>
<sequence length="520" mass="55863">MTEDRSPIFQCRDVTVRYGHIVALSDVGAVFERGMIHAVVGQNGAGKTTFARVLAGLVRPASGELEIDGRPLPGGNVNDARKAGVELVHQSFALPPSFSVAEAMQFGADGGGMFTKGGLEKRWQPHLDALDVRVQAKQRIRDLPVETQQGVEIARALVSEAKLLILDEPTAVLSPEGAEKLFERVRRLKERGVTVILILHKIREVLAIADTVTVLRGGRLVDGPLPCAEIDANRLAELIIGPAAARNLKSEDKAPLTRAAALTHVEARETASSRAPVLDMRDVSTRPDLEGPALDKVNLAIRSGEIVGVAGVEGNGQRTLVRAISALSDIVEGQIAINGGDVTNVPLVSRRTAGLRVIPFERNVEGLSLTSSLWENWSACGLLQTKLLSAIKPSQIRKHCDAALKQWDVRYSNVGQRAGSLSGGNAQKVILSREMDEDARLILAAQPTRGLDIGATSFVWDSMRKARGRGCGLLFISSDLDEIFDISDRVIVMLSGRIVAEFHPPYDIAAVGAAMTGVLR</sequence>
<dbReference type="InterPro" id="IPR050107">
    <property type="entry name" value="ABC_carbohydrate_import_ATPase"/>
</dbReference>
<dbReference type="Gene3D" id="3.40.50.300">
    <property type="entry name" value="P-loop containing nucleotide triphosphate hydrolases"/>
    <property type="match status" value="2"/>
</dbReference>
<keyword evidence="6" id="KW-1185">Reference proteome</keyword>
<evidence type="ECO:0000256" key="2">
    <source>
        <dbReference type="ARBA" id="ARBA00022741"/>
    </source>
</evidence>